<organism evidence="3 4">
    <name type="scientific">Vibrio breoganii</name>
    <dbReference type="NCBI Taxonomy" id="553239"/>
    <lineage>
        <taxon>Bacteria</taxon>
        <taxon>Pseudomonadati</taxon>
        <taxon>Pseudomonadota</taxon>
        <taxon>Gammaproteobacteria</taxon>
        <taxon>Vibrionales</taxon>
        <taxon>Vibrionaceae</taxon>
        <taxon>Vibrio</taxon>
    </lineage>
</organism>
<reference evidence="3 4" key="1">
    <citation type="submission" date="2016-06" db="EMBL/GenBank/DDBJ databases">
        <title>Adaptive Radiation by Waves of Gene Transfer Leads to Fine-Scale Resource Partitioning in Marine Microbes.</title>
        <authorList>
            <person name="Hehemann J.-H."/>
            <person name="Arevalo P."/>
            <person name="Datta M.S."/>
            <person name="Yu X."/>
            <person name="Corzett C."/>
            <person name="Henschel A."/>
            <person name="Preheim S.P."/>
            <person name="Timberlake S."/>
            <person name="Alm E.J."/>
            <person name="Polz M.F."/>
        </authorList>
    </citation>
    <scope>NUCLEOTIDE SEQUENCE [LARGE SCALE GENOMIC DNA]</scope>
    <source>
        <strain evidence="3 4">FF50</strain>
        <plasmid evidence="3 4">unnamed1</plasmid>
    </source>
</reference>
<accession>A0AAN1CUE2</accession>
<name>A0AAN1CUE2_9VIBR</name>
<evidence type="ECO:0000313" key="3">
    <source>
        <dbReference type="EMBL" id="ANO35540.1"/>
    </source>
</evidence>
<dbReference type="GO" id="GO:0015288">
    <property type="term" value="F:porin activity"/>
    <property type="evidence" value="ECO:0007669"/>
    <property type="project" value="TreeGrafter"/>
</dbReference>
<gene>
    <name evidence="3" type="ORF">A6E01_20220</name>
</gene>
<dbReference type="Pfam" id="PF06178">
    <property type="entry name" value="KdgM"/>
    <property type="match status" value="1"/>
</dbReference>
<feature type="signal peptide" evidence="2">
    <location>
        <begin position="1"/>
        <end position="20"/>
    </location>
</feature>
<evidence type="ECO:0000256" key="1">
    <source>
        <dbReference type="ARBA" id="ARBA00022729"/>
    </source>
</evidence>
<dbReference type="GO" id="GO:0009279">
    <property type="term" value="C:cell outer membrane"/>
    <property type="evidence" value="ECO:0007669"/>
    <property type="project" value="TreeGrafter"/>
</dbReference>
<sequence length="270" mass="31695">MKKTLLAAAIMTLASGSAFAATMTVKYEHKLLDGRTDRPKLELSHRMDNGLQLGFENAWQIERSETERERKAGYQPDQYEMTFKTDYQHRWGDRREWQLGTVLDFQLKEEAKNLRYGVYAGYRYTRDLQSKVRVRVSENIARMKDNSSCSEVSGDGVRGGCDSDTYNKELRVDHWLTYQWSDFTFVWDFIYLNKLVDEDVSVFDNNKSSAIENEFSAEYRLPNARAHSFYGKYKIKQELKKSSHKSENNGGYDWFGKRDNAIEVGYKYRF</sequence>
<keyword evidence="1 2" id="KW-0732">Signal</keyword>
<evidence type="ECO:0000313" key="4">
    <source>
        <dbReference type="Proteomes" id="UP000092018"/>
    </source>
</evidence>
<dbReference type="RefSeq" id="WP_065211299.1">
    <property type="nucleotide sequence ID" value="NZ_CP016179.1"/>
</dbReference>
<dbReference type="GO" id="GO:0015772">
    <property type="term" value="P:oligosaccharide transport"/>
    <property type="evidence" value="ECO:0007669"/>
    <property type="project" value="TreeGrafter"/>
</dbReference>
<dbReference type="InterPro" id="IPR009331">
    <property type="entry name" value="Oligogalacturonate-sp_porin"/>
</dbReference>
<dbReference type="Gene3D" id="2.40.160.40">
    <property type="entry name" value="monomeric porin ompg"/>
    <property type="match status" value="1"/>
</dbReference>
<protein>
    <recommendedName>
        <fullName evidence="5">Porin</fullName>
    </recommendedName>
</protein>
<dbReference type="PANTHER" id="PTHR38105">
    <property type="entry name" value="OUTER MEMBRANE PROTEIN-RELATED-RELATED"/>
    <property type="match status" value="1"/>
</dbReference>
<proteinExistence type="predicted"/>
<evidence type="ECO:0008006" key="5">
    <source>
        <dbReference type="Google" id="ProtNLM"/>
    </source>
</evidence>
<evidence type="ECO:0000256" key="2">
    <source>
        <dbReference type="SAM" id="SignalP"/>
    </source>
</evidence>
<dbReference type="EMBL" id="CP016179">
    <property type="protein sequence ID" value="ANO35540.1"/>
    <property type="molecule type" value="Genomic_DNA"/>
</dbReference>
<dbReference type="KEGG" id="vbr:A6E01_20220"/>
<dbReference type="Proteomes" id="UP000092018">
    <property type="component" value="Plasmid unnamed1"/>
</dbReference>
<dbReference type="PANTHER" id="PTHR38105:SF5">
    <property type="entry name" value="OUTER MEMBRANE PROTEIN"/>
    <property type="match status" value="1"/>
</dbReference>
<feature type="chain" id="PRO_5042867936" description="Porin" evidence="2">
    <location>
        <begin position="21"/>
        <end position="270"/>
    </location>
</feature>
<dbReference type="InterPro" id="IPR053713">
    <property type="entry name" value="Bact_OM_Channel_sf"/>
</dbReference>
<dbReference type="AlphaFoldDB" id="A0AAN1CUE2"/>
<keyword evidence="3" id="KW-0614">Plasmid</keyword>
<geneLocation type="plasmid" evidence="3 4">
    <name>unnamed1</name>
</geneLocation>